<sequence>MLRIKEAIQRRRMIQEMTDDWYEEEILPLPQLLSLPSRKFSIPEQPGNEDTLAYFAQGLSARMSKLQKRALRITWKRLSEAPRTSGRGMIAIMEKVFEKMNDAMDIMPIFYKSAFLSCVEDKRRGASTHSRTITTVRDHAHLLIDFIDDLLDLMFDIPLEHKSLDIATIGRIHAKLEPMGFHRSLWNFFGESFAEVMFNQECVRAYPHAPSAWSMLSIVTTNALDAASRIPKGALQARSKCASRNSSLSDFKRTARIAIMHPILPGINEEQPDLKKKKGGNVFKCCKSRQF</sequence>
<accession>A0A0N4UI17</accession>
<dbReference type="Proteomes" id="UP000038040">
    <property type="component" value="Unplaced"/>
</dbReference>
<reference evidence="4" key="1">
    <citation type="submission" date="2017-02" db="UniProtKB">
        <authorList>
            <consortium name="WormBaseParasite"/>
        </authorList>
    </citation>
    <scope>IDENTIFICATION</scope>
</reference>
<dbReference type="GO" id="GO:0019825">
    <property type="term" value="F:oxygen binding"/>
    <property type="evidence" value="ECO:0007669"/>
    <property type="project" value="InterPro"/>
</dbReference>
<dbReference type="OrthoDB" id="5857092at2759"/>
<evidence type="ECO:0000313" key="2">
    <source>
        <dbReference type="Proteomes" id="UP000038040"/>
    </source>
</evidence>
<dbReference type="AlphaFoldDB" id="A0A0N4UI17"/>
<dbReference type="STRING" id="318479.A0A0N4UI17"/>
<dbReference type="InterPro" id="IPR012292">
    <property type="entry name" value="Globin/Proto"/>
</dbReference>
<organism evidence="2 4">
    <name type="scientific">Dracunculus medinensis</name>
    <name type="common">Guinea worm</name>
    <dbReference type="NCBI Taxonomy" id="318479"/>
    <lineage>
        <taxon>Eukaryota</taxon>
        <taxon>Metazoa</taxon>
        <taxon>Ecdysozoa</taxon>
        <taxon>Nematoda</taxon>
        <taxon>Chromadorea</taxon>
        <taxon>Rhabditida</taxon>
        <taxon>Spirurina</taxon>
        <taxon>Dracunculoidea</taxon>
        <taxon>Dracunculidae</taxon>
        <taxon>Dracunculus</taxon>
    </lineage>
</organism>
<gene>
    <name evidence="1" type="ORF">DME_LOCUS9897</name>
</gene>
<evidence type="ECO:0000313" key="1">
    <source>
        <dbReference type="EMBL" id="VDN59924.1"/>
    </source>
</evidence>
<dbReference type="CDD" id="cd01040">
    <property type="entry name" value="Mb-like"/>
    <property type="match status" value="1"/>
</dbReference>
<reference evidence="1 3" key="2">
    <citation type="submission" date="2018-11" db="EMBL/GenBank/DDBJ databases">
        <authorList>
            <consortium name="Pathogen Informatics"/>
        </authorList>
    </citation>
    <scope>NUCLEOTIDE SEQUENCE [LARGE SCALE GENOMIC DNA]</scope>
</reference>
<protein>
    <submittedName>
        <fullName evidence="4">GLOBIN domain-containing protein</fullName>
    </submittedName>
</protein>
<name>A0A0N4UI17_DRAME</name>
<evidence type="ECO:0000313" key="4">
    <source>
        <dbReference type="WBParaSite" id="DME_0000722901-mRNA-1"/>
    </source>
</evidence>
<dbReference type="GO" id="GO:0020037">
    <property type="term" value="F:heme binding"/>
    <property type="evidence" value="ECO:0007669"/>
    <property type="project" value="InterPro"/>
</dbReference>
<dbReference type="Proteomes" id="UP000274756">
    <property type="component" value="Unassembled WGS sequence"/>
</dbReference>
<dbReference type="WBParaSite" id="DME_0000722901-mRNA-1">
    <property type="protein sequence ID" value="DME_0000722901-mRNA-1"/>
    <property type="gene ID" value="DME_0000722901"/>
</dbReference>
<dbReference type="InterPro" id="IPR044399">
    <property type="entry name" value="Mb-like_M"/>
</dbReference>
<dbReference type="EMBL" id="UYYG01001195">
    <property type="protein sequence ID" value="VDN59924.1"/>
    <property type="molecule type" value="Genomic_DNA"/>
</dbReference>
<evidence type="ECO:0000313" key="3">
    <source>
        <dbReference type="Proteomes" id="UP000274756"/>
    </source>
</evidence>
<dbReference type="Gene3D" id="1.10.490.10">
    <property type="entry name" value="Globins"/>
    <property type="match status" value="1"/>
</dbReference>
<proteinExistence type="predicted"/>
<keyword evidence="3" id="KW-1185">Reference proteome</keyword>